<keyword evidence="2" id="KW-1185">Reference proteome</keyword>
<dbReference type="Proteomes" id="UP001152795">
    <property type="component" value="Unassembled WGS sequence"/>
</dbReference>
<dbReference type="EMBL" id="CACRXK020001392">
    <property type="protein sequence ID" value="CAB3988836.1"/>
    <property type="molecule type" value="Genomic_DNA"/>
</dbReference>
<sequence length="193" mass="21865">MSKDSISDTFSSMNVVGLKKYLQERGVTVHGYLKPALVVIASAVEKMMLPKDPNFECDDAEKNLKKRLIIHDVAVSDSFTLPTQNNFIDSPPFGLYDIFNHLIYHSTDLYDKQGLASYKSYDDYRLFDDGYVESLSTTYLKECGLHVYVGKVNPTMRMKTDEGKEQYDLWFILEGKGPNRGSVIKAFCKCKGG</sequence>
<accession>A0A7D9HPG6</accession>
<organism evidence="1 2">
    <name type="scientific">Paramuricea clavata</name>
    <name type="common">Red gorgonian</name>
    <name type="synonym">Violescent sea-whip</name>
    <dbReference type="NCBI Taxonomy" id="317549"/>
    <lineage>
        <taxon>Eukaryota</taxon>
        <taxon>Metazoa</taxon>
        <taxon>Cnidaria</taxon>
        <taxon>Anthozoa</taxon>
        <taxon>Octocorallia</taxon>
        <taxon>Malacalcyonacea</taxon>
        <taxon>Plexauridae</taxon>
        <taxon>Paramuricea</taxon>
    </lineage>
</organism>
<dbReference type="AlphaFoldDB" id="A0A7D9HPG6"/>
<evidence type="ECO:0000313" key="1">
    <source>
        <dbReference type="EMBL" id="CAB3988836.1"/>
    </source>
</evidence>
<comment type="caution">
    <text evidence="1">The sequence shown here is derived from an EMBL/GenBank/DDBJ whole genome shotgun (WGS) entry which is preliminary data.</text>
</comment>
<proteinExistence type="predicted"/>
<protein>
    <submittedName>
        <fullName evidence="1">Uncharacterized protein</fullName>
    </submittedName>
</protein>
<name>A0A7D9HPG6_PARCT</name>
<gene>
    <name evidence="1" type="ORF">PACLA_8A001780</name>
</gene>
<dbReference type="OrthoDB" id="5954069at2759"/>
<evidence type="ECO:0000313" key="2">
    <source>
        <dbReference type="Proteomes" id="UP001152795"/>
    </source>
</evidence>
<reference evidence="1" key="1">
    <citation type="submission" date="2020-04" db="EMBL/GenBank/DDBJ databases">
        <authorList>
            <person name="Alioto T."/>
            <person name="Alioto T."/>
            <person name="Gomez Garrido J."/>
        </authorList>
    </citation>
    <scope>NUCLEOTIDE SEQUENCE</scope>
    <source>
        <strain evidence="1">A484AB</strain>
    </source>
</reference>